<protein>
    <submittedName>
        <fullName evidence="1">Uncharacterized protein</fullName>
    </submittedName>
</protein>
<organism evidence="1 2">
    <name type="scientific">Trachymyrmex septentrionalis</name>
    <dbReference type="NCBI Taxonomy" id="34720"/>
    <lineage>
        <taxon>Eukaryota</taxon>
        <taxon>Metazoa</taxon>
        <taxon>Ecdysozoa</taxon>
        <taxon>Arthropoda</taxon>
        <taxon>Hexapoda</taxon>
        <taxon>Insecta</taxon>
        <taxon>Pterygota</taxon>
        <taxon>Neoptera</taxon>
        <taxon>Endopterygota</taxon>
        <taxon>Hymenoptera</taxon>
        <taxon>Apocrita</taxon>
        <taxon>Aculeata</taxon>
        <taxon>Formicoidea</taxon>
        <taxon>Formicidae</taxon>
        <taxon>Myrmicinae</taxon>
        <taxon>Trachymyrmex</taxon>
    </lineage>
</organism>
<gene>
    <name evidence="1" type="ORF">ALC56_09933</name>
</gene>
<dbReference type="STRING" id="34720.A0A195F5J3"/>
<proteinExistence type="predicted"/>
<sequence>MNTRSTSDKSEVNNLYKVAIKNQGKSKHHNLTIHTSTPQSSNSIHKQIDLSLDDSEIEKDLFKTLTNTLVFNASGDITIQPAKEIKYIHNSKENRTMANPNPFTTLKYAVEAVPFFDGKNIPLIYFIEGCEEAKSMLPAEAGSQFTKIIRTRLVGEAPRNLNVQETVADIQGNNIICQLCSKSGHNAKFCKTSNNINNNNQNKPAIIW</sequence>
<accession>A0A195F5J3</accession>
<dbReference type="Proteomes" id="UP000078541">
    <property type="component" value="Unassembled WGS sequence"/>
</dbReference>
<evidence type="ECO:0000313" key="2">
    <source>
        <dbReference type="Proteomes" id="UP000078541"/>
    </source>
</evidence>
<keyword evidence="2" id="KW-1185">Reference proteome</keyword>
<evidence type="ECO:0000313" key="1">
    <source>
        <dbReference type="EMBL" id="KYN35733.1"/>
    </source>
</evidence>
<name>A0A195F5J3_9HYME</name>
<dbReference type="AlphaFoldDB" id="A0A195F5J3"/>
<dbReference type="EMBL" id="KQ981798">
    <property type="protein sequence ID" value="KYN35733.1"/>
    <property type="molecule type" value="Genomic_DNA"/>
</dbReference>
<reference evidence="1 2" key="1">
    <citation type="submission" date="2016-03" db="EMBL/GenBank/DDBJ databases">
        <title>Trachymyrmex septentrionalis WGS genome.</title>
        <authorList>
            <person name="Nygaard S."/>
            <person name="Hu H."/>
            <person name="Boomsma J."/>
            <person name="Zhang G."/>
        </authorList>
    </citation>
    <scope>NUCLEOTIDE SEQUENCE [LARGE SCALE GENOMIC DNA]</scope>
    <source>
        <strain evidence="1">Tsep2-gDNA-1</strain>
        <tissue evidence="1">Whole body</tissue>
    </source>
</reference>